<dbReference type="EMBL" id="ML979132">
    <property type="protein sequence ID" value="KAF1920292.1"/>
    <property type="molecule type" value="Genomic_DNA"/>
</dbReference>
<name>A0A6A5QXX8_AMPQU</name>
<dbReference type="GO" id="GO:0006412">
    <property type="term" value="P:translation"/>
    <property type="evidence" value="ECO:0007669"/>
    <property type="project" value="InterPro"/>
</dbReference>
<keyword evidence="5" id="KW-0687">Ribonucleoprotein</keyword>
<protein>
    <recommendedName>
        <fullName evidence="6">Large ribosomal subunit protein mL49</fullName>
    </recommendedName>
</protein>
<dbReference type="Pfam" id="PF05046">
    <property type="entry name" value="Img2"/>
    <property type="match status" value="1"/>
</dbReference>
<dbReference type="Gene3D" id="3.30.780.10">
    <property type="entry name" value="SUI1-like domain"/>
    <property type="match status" value="1"/>
</dbReference>
<gene>
    <name evidence="8" type="ORF">BDU57DRAFT_583750</name>
</gene>
<comment type="subcellular location">
    <subcellularLocation>
        <location evidence="1">Mitochondrion</location>
    </subcellularLocation>
</comment>
<dbReference type="Proteomes" id="UP000800096">
    <property type="component" value="Unassembled WGS sequence"/>
</dbReference>
<keyword evidence="4" id="KW-0496">Mitochondrion</keyword>
<organism evidence="8 9">
    <name type="scientific">Ampelomyces quisqualis</name>
    <name type="common">Powdery mildew agent</name>
    <dbReference type="NCBI Taxonomy" id="50730"/>
    <lineage>
        <taxon>Eukaryota</taxon>
        <taxon>Fungi</taxon>
        <taxon>Dikarya</taxon>
        <taxon>Ascomycota</taxon>
        <taxon>Pezizomycotina</taxon>
        <taxon>Dothideomycetes</taxon>
        <taxon>Pleosporomycetidae</taxon>
        <taxon>Pleosporales</taxon>
        <taxon>Pleosporineae</taxon>
        <taxon>Phaeosphaeriaceae</taxon>
        <taxon>Ampelomyces</taxon>
    </lineage>
</organism>
<reference evidence="8" key="1">
    <citation type="journal article" date="2020" name="Stud. Mycol.">
        <title>101 Dothideomycetes genomes: a test case for predicting lifestyles and emergence of pathogens.</title>
        <authorList>
            <person name="Haridas S."/>
            <person name="Albert R."/>
            <person name="Binder M."/>
            <person name="Bloem J."/>
            <person name="Labutti K."/>
            <person name="Salamov A."/>
            <person name="Andreopoulos B."/>
            <person name="Baker S."/>
            <person name="Barry K."/>
            <person name="Bills G."/>
            <person name="Bluhm B."/>
            <person name="Cannon C."/>
            <person name="Castanera R."/>
            <person name="Culley D."/>
            <person name="Daum C."/>
            <person name="Ezra D."/>
            <person name="Gonzalez J."/>
            <person name="Henrissat B."/>
            <person name="Kuo A."/>
            <person name="Liang C."/>
            <person name="Lipzen A."/>
            <person name="Lutzoni F."/>
            <person name="Magnuson J."/>
            <person name="Mondo S."/>
            <person name="Nolan M."/>
            <person name="Ohm R."/>
            <person name="Pangilinan J."/>
            <person name="Park H.-J."/>
            <person name="Ramirez L."/>
            <person name="Alfaro M."/>
            <person name="Sun H."/>
            <person name="Tritt A."/>
            <person name="Yoshinaga Y."/>
            <person name="Zwiers L.-H."/>
            <person name="Turgeon B."/>
            <person name="Goodwin S."/>
            <person name="Spatafora J."/>
            <person name="Crous P."/>
            <person name="Grigoriev I."/>
        </authorList>
    </citation>
    <scope>NUCLEOTIDE SEQUENCE</scope>
    <source>
        <strain evidence="8">HMLAC05119</strain>
    </source>
</reference>
<comment type="similarity">
    <text evidence="2">Belongs to the mitochondrion-specific ribosomal protein mL49 family.</text>
</comment>
<accession>A0A6A5QXX8</accession>
<keyword evidence="9" id="KW-1185">Reference proteome</keyword>
<feature type="compositionally biased region" description="Low complexity" evidence="7">
    <location>
        <begin position="46"/>
        <end position="62"/>
    </location>
</feature>
<evidence type="ECO:0000256" key="5">
    <source>
        <dbReference type="ARBA" id="ARBA00023274"/>
    </source>
</evidence>
<feature type="region of interest" description="Disordered" evidence="7">
    <location>
        <begin position="38"/>
        <end position="96"/>
    </location>
</feature>
<evidence type="ECO:0000256" key="6">
    <source>
        <dbReference type="ARBA" id="ARBA00035191"/>
    </source>
</evidence>
<dbReference type="OrthoDB" id="19439at2759"/>
<evidence type="ECO:0000256" key="7">
    <source>
        <dbReference type="SAM" id="MobiDB-lite"/>
    </source>
</evidence>
<dbReference type="GO" id="GO:0003735">
    <property type="term" value="F:structural constituent of ribosome"/>
    <property type="evidence" value="ECO:0007669"/>
    <property type="project" value="InterPro"/>
</dbReference>
<dbReference type="InterPro" id="IPR007740">
    <property type="entry name" value="Ribosomal_mL49"/>
</dbReference>
<sequence length="187" mass="21017">MPRIPPWTCLLRPLAAPRALTCRQHLRFSTAGRLCAEKQAPPAAPTTPQQAARAADLAAAEAITESDSAQPPGPKPTLPSQRARGPATTAPRQTESILEFMQIRPRYHVQRSVTRNLPVYTDRKRGGNLHETLIRKITGDSGALRDEIRVYLNLREDRIRVNPLTQHVVITGYYHEKVKEFLQKRGF</sequence>
<dbReference type="PANTHER" id="PTHR13477:SF0">
    <property type="entry name" value="LARGE RIBOSOMAL SUBUNIT PROTEIN ML49"/>
    <property type="match status" value="1"/>
</dbReference>
<evidence type="ECO:0000313" key="9">
    <source>
        <dbReference type="Proteomes" id="UP000800096"/>
    </source>
</evidence>
<dbReference type="AlphaFoldDB" id="A0A6A5QXX8"/>
<evidence type="ECO:0000256" key="1">
    <source>
        <dbReference type="ARBA" id="ARBA00004173"/>
    </source>
</evidence>
<evidence type="ECO:0000256" key="4">
    <source>
        <dbReference type="ARBA" id="ARBA00023128"/>
    </source>
</evidence>
<dbReference type="PANTHER" id="PTHR13477">
    <property type="entry name" value="MITOCHONDRIAL 39S RIBOSOMAL PROTEIN L49"/>
    <property type="match status" value="1"/>
</dbReference>
<evidence type="ECO:0000256" key="2">
    <source>
        <dbReference type="ARBA" id="ARBA00005677"/>
    </source>
</evidence>
<evidence type="ECO:0000256" key="3">
    <source>
        <dbReference type="ARBA" id="ARBA00022980"/>
    </source>
</evidence>
<dbReference type="GO" id="GO:0005762">
    <property type="term" value="C:mitochondrial large ribosomal subunit"/>
    <property type="evidence" value="ECO:0007669"/>
    <property type="project" value="TreeGrafter"/>
</dbReference>
<keyword evidence="3 8" id="KW-0689">Ribosomal protein</keyword>
<evidence type="ECO:0000313" key="8">
    <source>
        <dbReference type="EMBL" id="KAF1920292.1"/>
    </source>
</evidence>
<proteinExistence type="inferred from homology"/>